<accession>A0A9D9IAK8</accession>
<organism evidence="3 4">
    <name type="scientific">Candidatus Ornithospirochaeta stercoravium</name>
    <dbReference type="NCBI Taxonomy" id="2840897"/>
    <lineage>
        <taxon>Bacteria</taxon>
        <taxon>Pseudomonadati</taxon>
        <taxon>Spirochaetota</taxon>
        <taxon>Spirochaetia</taxon>
        <taxon>Spirochaetales</taxon>
        <taxon>Spirochaetaceae</taxon>
        <taxon>Spirochaetaceae incertae sedis</taxon>
        <taxon>Candidatus Ornithospirochaeta</taxon>
    </lineage>
</organism>
<feature type="signal peptide" evidence="1">
    <location>
        <begin position="1"/>
        <end position="21"/>
    </location>
</feature>
<dbReference type="GO" id="GO:0006508">
    <property type="term" value="P:proteolysis"/>
    <property type="evidence" value="ECO:0007669"/>
    <property type="project" value="InterPro"/>
</dbReference>
<protein>
    <submittedName>
        <fullName evidence="3">Caspase family protein</fullName>
    </submittedName>
</protein>
<reference evidence="3" key="1">
    <citation type="submission" date="2020-10" db="EMBL/GenBank/DDBJ databases">
        <authorList>
            <person name="Gilroy R."/>
        </authorList>
    </citation>
    <scope>NUCLEOTIDE SEQUENCE</scope>
    <source>
        <strain evidence="3">14700</strain>
    </source>
</reference>
<name>A0A9D9IAK8_9SPIO</name>
<sequence>MKRIIFALLVSILLFSCDSEATREPRHVNIVAIGFSYEGVGNENVSELPVGPHEDSEAMLAHLSFLSEKAGYEVESYHITDRNGSIINNDTVETMTAADLKSLLSSLSADPWDLNIFYYSGHGAYTEDAGSLIILPEIKGLKLSDIAALLGKSGGKSIIIIDACQSGGSSPNDVGSGEAYVTDEDGVEHFVSISPSLAIGDAFRASFSVSRDYGDVYVLSACTPRQYSYAGTEENPNSMFTSAMLGYLGYDASSGTSQLPKGKTVTFSSLYQNVLNRIMQDTIELNIGVEEPIGDVQTPQPTRIPTDLVLFRF</sequence>
<dbReference type="SUPFAM" id="SSF52129">
    <property type="entry name" value="Caspase-like"/>
    <property type="match status" value="1"/>
</dbReference>
<dbReference type="InterPro" id="IPR011600">
    <property type="entry name" value="Pept_C14_caspase"/>
</dbReference>
<dbReference type="InterPro" id="IPR029030">
    <property type="entry name" value="Caspase-like_dom_sf"/>
</dbReference>
<evidence type="ECO:0000259" key="2">
    <source>
        <dbReference type="Pfam" id="PF00656"/>
    </source>
</evidence>
<evidence type="ECO:0000256" key="1">
    <source>
        <dbReference type="SAM" id="SignalP"/>
    </source>
</evidence>
<reference evidence="3" key="2">
    <citation type="journal article" date="2021" name="PeerJ">
        <title>Extensive microbial diversity within the chicken gut microbiome revealed by metagenomics and culture.</title>
        <authorList>
            <person name="Gilroy R."/>
            <person name="Ravi A."/>
            <person name="Getino M."/>
            <person name="Pursley I."/>
            <person name="Horton D.L."/>
            <person name="Alikhan N.F."/>
            <person name="Baker D."/>
            <person name="Gharbi K."/>
            <person name="Hall N."/>
            <person name="Watson M."/>
            <person name="Adriaenssens E.M."/>
            <person name="Foster-Nyarko E."/>
            <person name="Jarju S."/>
            <person name="Secka A."/>
            <person name="Antonio M."/>
            <person name="Oren A."/>
            <person name="Chaudhuri R.R."/>
            <person name="La Ragione R."/>
            <person name="Hildebrand F."/>
            <person name="Pallen M.J."/>
        </authorList>
    </citation>
    <scope>NUCLEOTIDE SEQUENCE</scope>
    <source>
        <strain evidence="3">14700</strain>
    </source>
</reference>
<keyword evidence="1" id="KW-0732">Signal</keyword>
<dbReference type="EMBL" id="JADIMF010000074">
    <property type="protein sequence ID" value="MBO8469088.1"/>
    <property type="molecule type" value="Genomic_DNA"/>
</dbReference>
<comment type="caution">
    <text evidence="3">The sequence shown here is derived from an EMBL/GenBank/DDBJ whole genome shotgun (WGS) entry which is preliminary data.</text>
</comment>
<dbReference type="AlphaFoldDB" id="A0A9D9IAK8"/>
<gene>
    <name evidence="3" type="ORF">IAA72_04825</name>
</gene>
<feature type="chain" id="PRO_5039457505" evidence="1">
    <location>
        <begin position="22"/>
        <end position="313"/>
    </location>
</feature>
<evidence type="ECO:0000313" key="3">
    <source>
        <dbReference type="EMBL" id="MBO8469088.1"/>
    </source>
</evidence>
<proteinExistence type="predicted"/>
<dbReference type="Proteomes" id="UP000810292">
    <property type="component" value="Unassembled WGS sequence"/>
</dbReference>
<dbReference type="Pfam" id="PF00656">
    <property type="entry name" value="Peptidase_C14"/>
    <property type="match status" value="1"/>
</dbReference>
<dbReference type="Gene3D" id="3.40.50.1460">
    <property type="match status" value="1"/>
</dbReference>
<evidence type="ECO:0000313" key="4">
    <source>
        <dbReference type="Proteomes" id="UP000810292"/>
    </source>
</evidence>
<feature type="domain" description="Peptidase C14 caspase" evidence="2">
    <location>
        <begin position="50"/>
        <end position="253"/>
    </location>
</feature>
<dbReference type="GO" id="GO:0004197">
    <property type="term" value="F:cysteine-type endopeptidase activity"/>
    <property type="evidence" value="ECO:0007669"/>
    <property type="project" value="InterPro"/>
</dbReference>
<dbReference type="PROSITE" id="PS51257">
    <property type="entry name" value="PROKAR_LIPOPROTEIN"/>
    <property type="match status" value="1"/>
</dbReference>